<reference evidence="4" key="1">
    <citation type="submission" date="2017-02" db="UniProtKB">
        <authorList>
            <consortium name="WormBaseParasite"/>
        </authorList>
    </citation>
    <scope>IDENTIFICATION</scope>
</reference>
<feature type="transmembrane region" description="Helical" evidence="1">
    <location>
        <begin position="89"/>
        <end position="111"/>
    </location>
</feature>
<gene>
    <name evidence="2" type="ORF">BTMF_LOCUS4045</name>
</gene>
<dbReference type="EMBL" id="UZAG01003866">
    <property type="protein sequence ID" value="VDO15999.1"/>
    <property type="molecule type" value="Genomic_DNA"/>
</dbReference>
<reference evidence="2 3" key="2">
    <citation type="submission" date="2018-11" db="EMBL/GenBank/DDBJ databases">
        <authorList>
            <consortium name="Pathogen Informatics"/>
        </authorList>
    </citation>
    <scope>NUCLEOTIDE SEQUENCE [LARGE SCALE GENOMIC DNA]</scope>
</reference>
<proteinExistence type="predicted"/>
<evidence type="ECO:0000313" key="4">
    <source>
        <dbReference type="WBParaSite" id="BTMF_0000475201-mRNA-1"/>
    </source>
</evidence>
<dbReference type="AlphaFoldDB" id="A0A0R3QEG2"/>
<dbReference type="STRING" id="42155.A0A0R3QEG2"/>
<sequence length="132" mass="15391">MCHTFISLDELERCLAYIPTYGLPGMTDCLKGEELVFAATYTFQPIRIYCISEMCCKIGEELHTLTNEEVEPAVGSYDFRDVPDMIDRFIIWLVPSFFLYLKHLGSILGFLEDQDRRAIWIRRDQVLENRIG</sequence>
<protein>
    <submittedName>
        <fullName evidence="2 4">Uncharacterized protein</fullName>
    </submittedName>
</protein>
<name>A0A0R3QEG2_9BILA</name>
<dbReference type="WBParaSite" id="BTMF_0000475201-mRNA-1">
    <property type="protein sequence ID" value="BTMF_0000475201-mRNA-1"/>
    <property type="gene ID" value="BTMF_0000475201"/>
</dbReference>
<evidence type="ECO:0000256" key="1">
    <source>
        <dbReference type="SAM" id="Phobius"/>
    </source>
</evidence>
<keyword evidence="1" id="KW-0812">Transmembrane</keyword>
<evidence type="ECO:0000313" key="3">
    <source>
        <dbReference type="Proteomes" id="UP000280834"/>
    </source>
</evidence>
<evidence type="ECO:0000313" key="2">
    <source>
        <dbReference type="EMBL" id="VDO15999.1"/>
    </source>
</evidence>
<accession>A0A0R3QEG2</accession>
<keyword evidence="1" id="KW-0472">Membrane</keyword>
<organism evidence="4">
    <name type="scientific">Brugia timori</name>
    <dbReference type="NCBI Taxonomy" id="42155"/>
    <lineage>
        <taxon>Eukaryota</taxon>
        <taxon>Metazoa</taxon>
        <taxon>Ecdysozoa</taxon>
        <taxon>Nematoda</taxon>
        <taxon>Chromadorea</taxon>
        <taxon>Rhabditida</taxon>
        <taxon>Spirurina</taxon>
        <taxon>Spiruromorpha</taxon>
        <taxon>Filarioidea</taxon>
        <taxon>Onchocercidae</taxon>
        <taxon>Brugia</taxon>
    </lineage>
</organism>
<dbReference type="Proteomes" id="UP000280834">
    <property type="component" value="Unassembled WGS sequence"/>
</dbReference>
<keyword evidence="3" id="KW-1185">Reference proteome</keyword>
<keyword evidence="1" id="KW-1133">Transmembrane helix</keyword>